<name>A0A9W9HV47_9EURO</name>
<dbReference type="GO" id="GO:0004476">
    <property type="term" value="F:mannose-6-phosphate isomerase activity"/>
    <property type="evidence" value="ECO:0007669"/>
    <property type="project" value="InterPro"/>
</dbReference>
<dbReference type="InterPro" id="IPR011051">
    <property type="entry name" value="RmlC_Cupin_sf"/>
</dbReference>
<dbReference type="EMBL" id="JAPQKO010000006">
    <property type="protein sequence ID" value="KAJ5156890.1"/>
    <property type="molecule type" value="Genomic_DNA"/>
</dbReference>
<dbReference type="SUPFAM" id="SSF51182">
    <property type="entry name" value="RmlC-like cupins"/>
    <property type="match status" value="1"/>
</dbReference>
<accession>A0A9W9HV47</accession>
<dbReference type="AlphaFoldDB" id="A0A9W9HV47"/>
<reference evidence="1" key="2">
    <citation type="journal article" date="2023" name="IMA Fungus">
        <title>Comparative genomic study of the Penicillium genus elucidates a diverse pangenome and 15 lateral gene transfer events.</title>
        <authorList>
            <person name="Petersen C."/>
            <person name="Sorensen T."/>
            <person name="Nielsen M.R."/>
            <person name="Sondergaard T.E."/>
            <person name="Sorensen J.L."/>
            <person name="Fitzpatrick D.A."/>
            <person name="Frisvad J.C."/>
            <person name="Nielsen K.L."/>
        </authorList>
    </citation>
    <scope>NUCLEOTIDE SEQUENCE</scope>
    <source>
        <strain evidence="1">IBT 21917</strain>
    </source>
</reference>
<protein>
    <submittedName>
        <fullName evidence="1">Mannose-6-phosphate isomerase</fullName>
    </submittedName>
</protein>
<dbReference type="Gene3D" id="2.60.120.10">
    <property type="entry name" value="Jelly Rolls"/>
    <property type="match status" value="1"/>
</dbReference>
<keyword evidence="2" id="KW-1185">Reference proteome</keyword>
<evidence type="ECO:0000313" key="2">
    <source>
        <dbReference type="Proteomes" id="UP001146351"/>
    </source>
</evidence>
<gene>
    <name evidence="1" type="ORF">N7492_009693</name>
</gene>
<keyword evidence="1" id="KW-0413">Isomerase</keyword>
<dbReference type="OrthoDB" id="6605218at2759"/>
<comment type="caution">
    <text evidence="1">The sequence shown here is derived from an EMBL/GenBank/DDBJ whole genome shotgun (WGS) entry which is preliminary data.</text>
</comment>
<dbReference type="InterPro" id="IPR014710">
    <property type="entry name" value="RmlC-like_jellyroll"/>
</dbReference>
<reference evidence="1" key="1">
    <citation type="submission" date="2022-11" db="EMBL/GenBank/DDBJ databases">
        <authorList>
            <person name="Petersen C."/>
        </authorList>
    </citation>
    <scope>NUCLEOTIDE SEQUENCE</scope>
    <source>
        <strain evidence="1">IBT 21917</strain>
    </source>
</reference>
<dbReference type="GO" id="GO:0005829">
    <property type="term" value="C:cytosol"/>
    <property type="evidence" value="ECO:0007669"/>
    <property type="project" value="TreeGrafter"/>
</dbReference>
<evidence type="ECO:0000313" key="1">
    <source>
        <dbReference type="EMBL" id="KAJ5156890.1"/>
    </source>
</evidence>
<proteinExistence type="predicted"/>
<dbReference type="PANTHER" id="PTHR10309:SF4">
    <property type="entry name" value="MANNOSE-6-PHOSPHATE ISOMERASE"/>
    <property type="match status" value="1"/>
</dbReference>
<dbReference type="GO" id="GO:0009298">
    <property type="term" value="P:GDP-mannose biosynthetic process"/>
    <property type="evidence" value="ECO:0007669"/>
    <property type="project" value="InterPro"/>
</dbReference>
<dbReference type="InterPro" id="IPR016305">
    <property type="entry name" value="Mannose-6-P_Isomerase"/>
</dbReference>
<dbReference type="PANTHER" id="PTHR10309">
    <property type="entry name" value="MANNOSE-6-PHOSPHATE ISOMERASE"/>
    <property type="match status" value="1"/>
</dbReference>
<sequence>MNFMTLAPGHTVCVPLYSIYAWLSGDILEYMERSDNVLNTGFCSLLTFTPYDGEATLLPARPSLIGINEKTVEYTPIFRESNVLATNLGAKDLETHADFQAPSILVVTEGSGTIKILGDGRTLNLGAGCVFFAGPEAKLQSATDDGRERHT</sequence>
<organism evidence="1 2">
    <name type="scientific">Penicillium capsulatum</name>
    <dbReference type="NCBI Taxonomy" id="69766"/>
    <lineage>
        <taxon>Eukaryota</taxon>
        <taxon>Fungi</taxon>
        <taxon>Dikarya</taxon>
        <taxon>Ascomycota</taxon>
        <taxon>Pezizomycotina</taxon>
        <taxon>Eurotiomycetes</taxon>
        <taxon>Eurotiomycetidae</taxon>
        <taxon>Eurotiales</taxon>
        <taxon>Aspergillaceae</taxon>
        <taxon>Penicillium</taxon>
    </lineage>
</organism>
<dbReference type="Proteomes" id="UP001146351">
    <property type="component" value="Unassembled WGS sequence"/>
</dbReference>